<feature type="transmembrane region" description="Helical" evidence="6">
    <location>
        <begin position="166"/>
        <end position="186"/>
    </location>
</feature>
<dbReference type="PANTHER" id="PTHR33545">
    <property type="entry name" value="UPF0750 MEMBRANE PROTEIN YITT-RELATED"/>
    <property type="match status" value="1"/>
</dbReference>
<keyword evidence="4 6" id="KW-1133">Transmembrane helix</keyword>
<protein>
    <recommendedName>
        <fullName evidence="9">YitT family protein</fullName>
    </recommendedName>
</protein>
<keyword evidence="5 6" id="KW-0472">Membrane</keyword>
<gene>
    <name evidence="7" type="ORF">CIB87_06345</name>
</gene>
<evidence type="ECO:0000256" key="6">
    <source>
        <dbReference type="SAM" id="Phobius"/>
    </source>
</evidence>
<dbReference type="AlphaFoldDB" id="A0AA86I3A9"/>
<dbReference type="PANTHER" id="PTHR33545:SF5">
    <property type="entry name" value="UPF0750 MEMBRANE PROTEIN YITT"/>
    <property type="match status" value="1"/>
</dbReference>
<feature type="transmembrane region" description="Helical" evidence="6">
    <location>
        <begin position="70"/>
        <end position="89"/>
    </location>
</feature>
<evidence type="ECO:0000313" key="8">
    <source>
        <dbReference type="Proteomes" id="UP000253834"/>
    </source>
</evidence>
<feature type="transmembrane region" description="Helical" evidence="6">
    <location>
        <begin position="95"/>
        <end position="118"/>
    </location>
</feature>
<feature type="transmembrane region" description="Helical" evidence="6">
    <location>
        <begin position="139"/>
        <end position="160"/>
    </location>
</feature>
<feature type="transmembrane region" description="Helical" evidence="6">
    <location>
        <begin position="5"/>
        <end position="24"/>
    </location>
</feature>
<evidence type="ECO:0000256" key="4">
    <source>
        <dbReference type="ARBA" id="ARBA00022989"/>
    </source>
</evidence>
<dbReference type="Pfam" id="PF02588">
    <property type="entry name" value="YitT_membrane"/>
    <property type="match status" value="1"/>
</dbReference>
<evidence type="ECO:0000256" key="5">
    <source>
        <dbReference type="ARBA" id="ARBA00023136"/>
    </source>
</evidence>
<reference evidence="7 8" key="1">
    <citation type="submission" date="2017-07" db="EMBL/GenBank/DDBJ databases">
        <title>Isolation and development of strain Bacillus megaterium SR7 for enhanced growth and metabolite production under supercritical carbon dioxide.</title>
        <authorList>
            <person name="Freedman A.J.E."/>
            <person name="Peet K.C."/>
            <person name="Boock J.T."/>
            <person name="Penn K."/>
            <person name="Prather K.L.J."/>
            <person name="Thompson J.R."/>
        </authorList>
    </citation>
    <scope>NUCLEOTIDE SEQUENCE [LARGE SCALE GENOMIC DNA]</scope>
    <source>
        <strain evidence="7 8">SR7</strain>
    </source>
</reference>
<evidence type="ECO:0000256" key="3">
    <source>
        <dbReference type="ARBA" id="ARBA00022692"/>
    </source>
</evidence>
<keyword evidence="3 6" id="KW-0812">Transmembrane</keyword>
<evidence type="ECO:0008006" key="9">
    <source>
        <dbReference type="Google" id="ProtNLM"/>
    </source>
</evidence>
<keyword evidence="2" id="KW-1003">Cell membrane</keyword>
<dbReference type="InterPro" id="IPR003740">
    <property type="entry name" value="YitT"/>
</dbReference>
<dbReference type="RefSeq" id="WP_114894885.1">
    <property type="nucleotide sequence ID" value="NZ_CP022674.1"/>
</dbReference>
<accession>A0AA86I3A9</accession>
<organism evidence="7 8">
    <name type="scientific">Priestia megaterium</name>
    <name type="common">Bacillus megaterium</name>
    <dbReference type="NCBI Taxonomy" id="1404"/>
    <lineage>
        <taxon>Bacteria</taxon>
        <taxon>Bacillati</taxon>
        <taxon>Bacillota</taxon>
        <taxon>Bacilli</taxon>
        <taxon>Bacillales</taxon>
        <taxon>Bacillaceae</taxon>
        <taxon>Priestia</taxon>
    </lineage>
</organism>
<comment type="subcellular location">
    <subcellularLocation>
        <location evidence="1">Cell membrane</location>
        <topology evidence="1">Multi-pass membrane protein</topology>
    </subcellularLocation>
</comment>
<proteinExistence type="predicted"/>
<dbReference type="Proteomes" id="UP000253834">
    <property type="component" value="Chromosome"/>
</dbReference>
<evidence type="ECO:0000256" key="2">
    <source>
        <dbReference type="ARBA" id="ARBA00022475"/>
    </source>
</evidence>
<dbReference type="GO" id="GO:0005886">
    <property type="term" value="C:plasma membrane"/>
    <property type="evidence" value="ECO:0007669"/>
    <property type="project" value="UniProtKB-SubCell"/>
</dbReference>
<evidence type="ECO:0000313" key="7">
    <source>
        <dbReference type="EMBL" id="AXI28651.1"/>
    </source>
</evidence>
<dbReference type="EMBL" id="CP022674">
    <property type="protein sequence ID" value="AXI28651.1"/>
    <property type="molecule type" value="Genomic_DNA"/>
</dbReference>
<feature type="transmembrane region" description="Helical" evidence="6">
    <location>
        <begin position="44"/>
        <end position="63"/>
    </location>
</feature>
<name>A0AA86I3A9_PRIMG</name>
<sequence length="193" mass="20862">MKRKWIMIGLGGIFIGMGINLFILPSHIINGGVFGISLLLKYLLGFKVGISIICINIPIYLSALKHNRSYFYNSLYGLAITSLAIDLLFPLNGIINLPIIISALLGGLTIGLGVGIMLRHNTCPGGVDLLAFLLSKWTSVNIGFLLLLIDTSIVLIGLCIVRDRSLIYSLITVGGVSVTVGILTSFRSVIYLR</sequence>
<evidence type="ECO:0000256" key="1">
    <source>
        <dbReference type="ARBA" id="ARBA00004651"/>
    </source>
</evidence>
<dbReference type="InterPro" id="IPR051461">
    <property type="entry name" value="UPF0750_membrane"/>
</dbReference>